<evidence type="ECO:0000313" key="8">
    <source>
        <dbReference type="EMBL" id="GLS05123.1"/>
    </source>
</evidence>
<keyword evidence="5" id="KW-0482">Metalloprotease</keyword>
<comment type="similarity">
    <text evidence="6">Belongs to the UPF0758 family.</text>
</comment>
<keyword evidence="4" id="KW-0862">Zinc</keyword>
<feature type="domain" description="MPN" evidence="7">
    <location>
        <begin position="102"/>
        <end position="224"/>
    </location>
</feature>
<dbReference type="PANTHER" id="PTHR30471:SF3">
    <property type="entry name" value="UPF0758 PROTEIN YEES-RELATED"/>
    <property type="match status" value="1"/>
</dbReference>
<evidence type="ECO:0000259" key="7">
    <source>
        <dbReference type="PROSITE" id="PS50249"/>
    </source>
</evidence>
<dbReference type="PROSITE" id="PS50249">
    <property type="entry name" value="MPN"/>
    <property type="match status" value="1"/>
</dbReference>
<keyword evidence="9" id="KW-1185">Reference proteome</keyword>
<dbReference type="Proteomes" id="UP001156836">
    <property type="component" value="Unassembled WGS sequence"/>
</dbReference>
<dbReference type="RefSeq" id="WP_018749420.1">
    <property type="nucleotide sequence ID" value="NZ_BSOZ01000036.1"/>
</dbReference>
<dbReference type="Pfam" id="PF20582">
    <property type="entry name" value="UPF0758_N"/>
    <property type="match status" value="1"/>
</dbReference>
<dbReference type="InterPro" id="IPR010994">
    <property type="entry name" value="RuvA_2-like"/>
</dbReference>
<reference evidence="9" key="1">
    <citation type="journal article" date="2019" name="Int. J. Syst. Evol. Microbiol.">
        <title>The Global Catalogue of Microorganisms (GCM) 10K type strain sequencing project: providing services to taxonomists for standard genome sequencing and annotation.</title>
        <authorList>
            <consortium name="The Broad Institute Genomics Platform"/>
            <consortium name="The Broad Institute Genome Sequencing Center for Infectious Disease"/>
            <person name="Wu L."/>
            <person name="Ma J."/>
        </authorList>
    </citation>
    <scope>NUCLEOTIDE SEQUENCE [LARGE SCALE GENOMIC DNA]</scope>
    <source>
        <strain evidence="9">NBRC 104970</strain>
    </source>
</reference>
<dbReference type="NCBIfam" id="TIGR00608">
    <property type="entry name" value="radc"/>
    <property type="match status" value="1"/>
</dbReference>
<keyword evidence="1" id="KW-0645">Protease</keyword>
<evidence type="ECO:0000256" key="3">
    <source>
        <dbReference type="ARBA" id="ARBA00022801"/>
    </source>
</evidence>
<dbReference type="Gene3D" id="3.40.140.10">
    <property type="entry name" value="Cytidine Deaminase, domain 2"/>
    <property type="match status" value="1"/>
</dbReference>
<dbReference type="SUPFAM" id="SSF47781">
    <property type="entry name" value="RuvA domain 2-like"/>
    <property type="match status" value="1"/>
</dbReference>
<dbReference type="EMBL" id="BSOZ01000036">
    <property type="protein sequence ID" value="GLS05123.1"/>
    <property type="molecule type" value="Genomic_DNA"/>
</dbReference>
<dbReference type="Pfam" id="PF04002">
    <property type="entry name" value="RadC"/>
    <property type="match status" value="1"/>
</dbReference>
<dbReference type="CDD" id="cd08071">
    <property type="entry name" value="MPN_DUF2466"/>
    <property type="match status" value="1"/>
</dbReference>
<dbReference type="InterPro" id="IPR037518">
    <property type="entry name" value="MPN"/>
</dbReference>
<dbReference type="PANTHER" id="PTHR30471">
    <property type="entry name" value="DNA REPAIR PROTEIN RADC"/>
    <property type="match status" value="1"/>
</dbReference>
<comment type="caution">
    <text evidence="8">The sequence shown here is derived from an EMBL/GenBank/DDBJ whole genome shotgun (WGS) entry which is preliminary data.</text>
</comment>
<evidence type="ECO:0000256" key="6">
    <source>
        <dbReference type="RuleBase" id="RU003797"/>
    </source>
</evidence>
<accession>A0ABQ6BSZ7</accession>
<name>A0ABQ6BSZ7_9NEIS</name>
<evidence type="ECO:0000256" key="2">
    <source>
        <dbReference type="ARBA" id="ARBA00022723"/>
    </source>
</evidence>
<dbReference type="InterPro" id="IPR001405">
    <property type="entry name" value="UPF0758"/>
</dbReference>
<evidence type="ECO:0000256" key="1">
    <source>
        <dbReference type="ARBA" id="ARBA00022670"/>
    </source>
</evidence>
<dbReference type="InterPro" id="IPR020891">
    <property type="entry name" value="UPF0758_CS"/>
</dbReference>
<proteinExistence type="inferred from homology"/>
<evidence type="ECO:0000256" key="4">
    <source>
        <dbReference type="ARBA" id="ARBA00022833"/>
    </source>
</evidence>
<sequence>MSITDWPETERPRERMLRHGARALSDAELLAILLRTGQPGASAVDQGRLLIRRFGSLNGVFAADHRVFVALPGMGQAKYAQMQAVQEIGRRLIGEQLHRADALDSPAAVREYLSLCLRGRDVEIFLTLFLNNSNQIIAVEQLAQGTVSETRVYPREVARRALMHNATSVIVAHNHPSGRASFSEADIRLTQMLRQALELLEIRLLDHFVIAGHEVLSLAERGKL</sequence>
<organism evidence="8 9">
    <name type="scientific">Chitiniphilus shinanonensis</name>
    <dbReference type="NCBI Taxonomy" id="553088"/>
    <lineage>
        <taxon>Bacteria</taxon>
        <taxon>Pseudomonadati</taxon>
        <taxon>Pseudomonadota</taxon>
        <taxon>Betaproteobacteria</taxon>
        <taxon>Neisseriales</taxon>
        <taxon>Chitinibacteraceae</taxon>
        <taxon>Chitiniphilus</taxon>
    </lineage>
</organism>
<dbReference type="InterPro" id="IPR046778">
    <property type="entry name" value="UPF0758_N"/>
</dbReference>
<dbReference type="PROSITE" id="PS01302">
    <property type="entry name" value="UPF0758"/>
    <property type="match status" value="1"/>
</dbReference>
<protein>
    <submittedName>
        <fullName evidence="8">UPF0758 protein</fullName>
    </submittedName>
</protein>
<dbReference type="InterPro" id="IPR025657">
    <property type="entry name" value="RadC_JAB"/>
</dbReference>
<evidence type="ECO:0000313" key="9">
    <source>
        <dbReference type="Proteomes" id="UP001156836"/>
    </source>
</evidence>
<dbReference type="NCBIfam" id="NF000642">
    <property type="entry name" value="PRK00024.1"/>
    <property type="match status" value="1"/>
</dbReference>
<gene>
    <name evidence="8" type="ORF">GCM10007860_22730</name>
</gene>
<keyword evidence="3" id="KW-0378">Hydrolase</keyword>
<keyword evidence="2" id="KW-0479">Metal-binding</keyword>
<evidence type="ECO:0000256" key="5">
    <source>
        <dbReference type="ARBA" id="ARBA00023049"/>
    </source>
</evidence>